<proteinExistence type="predicted"/>
<gene>
    <name evidence="1" type="ORF">AB406_2033</name>
</gene>
<protein>
    <submittedName>
        <fullName evidence="1">Uncharacterized protein</fullName>
    </submittedName>
</protein>
<name>A0A1S7DV18_RIEAN</name>
<dbReference type="AlphaFoldDB" id="A0A1S7DV18"/>
<sequence length="173" mass="20190">MQLIKFIFITLLTLFCIVGCSVRKEPPKEKEKEIVTRTVTEVLRDTVVKVKSDNSYYSAWIECVNGKPIINADKITETRGESYMKPPSVKIKDDGQLSVRCEGLEQQLKFEIKERQILEERLKEKTIIPPPIEVEKPLTFWQKAWIKWGKISALAILIYLILKIPWRRLGKLF</sequence>
<evidence type="ECO:0000313" key="1">
    <source>
        <dbReference type="EMBL" id="AQY22973.1"/>
    </source>
</evidence>
<dbReference type="RefSeq" id="WP_079208146.1">
    <property type="nucleotide sequence ID" value="NZ_CP011859.1"/>
</dbReference>
<dbReference type="EMBL" id="CP011859">
    <property type="protein sequence ID" value="AQY22973.1"/>
    <property type="molecule type" value="Genomic_DNA"/>
</dbReference>
<organism evidence="1 2">
    <name type="scientific">Riemerella anatipestifer</name>
    <name type="common">Moraxella anatipestifer</name>
    <dbReference type="NCBI Taxonomy" id="34085"/>
    <lineage>
        <taxon>Bacteria</taxon>
        <taxon>Pseudomonadati</taxon>
        <taxon>Bacteroidota</taxon>
        <taxon>Flavobacteriia</taxon>
        <taxon>Flavobacteriales</taxon>
        <taxon>Weeksellaceae</taxon>
        <taxon>Riemerella</taxon>
    </lineage>
</organism>
<accession>A0A1S7DV18</accession>
<reference evidence="1 2" key="1">
    <citation type="submission" date="2015-06" db="EMBL/GenBank/DDBJ databases">
        <title>R. anatipestifer strain HXb2 is the most virulent strain so far, and the genome sequence would help us uncover the pathogenesis.</title>
        <authorList>
            <person name="Hu Q."/>
            <person name="Qi J."/>
            <person name="Bo H."/>
            <person name="Liu G."/>
            <person name="Tao M."/>
            <person name="Ding Y."/>
            <person name="Xue Y."/>
        </authorList>
    </citation>
    <scope>NUCLEOTIDE SEQUENCE [LARGE SCALE GENOMIC DNA]</scope>
    <source>
        <strain evidence="1 2">HXb2</strain>
    </source>
</reference>
<dbReference type="Proteomes" id="UP000189883">
    <property type="component" value="Chromosome"/>
</dbReference>
<evidence type="ECO:0000313" key="2">
    <source>
        <dbReference type="Proteomes" id="UP000189883"/>
    </source>
</evidence>